<name>A0AAW0DQJ2_9AGAR</name>
<accession>A0AAW0DQJ2</accession>
<sequence length="245" mass="27636">MEYPETIELEIQQLIETLDPSIHNNSTTHNNFLITTTPQRAMEIKLNTVTADQVNNSTNRYRKRRRRALINRQTDANKAQEHTVEPAGKAGVRKPMFDKFFGKVDASSEAPTIGHDMNNLINRELASQRKGNPPHAREGMLQSQQAVYLGPSIRAGKPIHRLALFNTDVTIDNPATGEKGVREGHAYVQLYVPDPGDEKEWGMYLPRPMDRKPRAFDAVRDAVDTKASERQSVHLRLHSQLGIPA</sequence>
<evidence type="ECO:0000313" key="1">
    <source>
        <dbReference type="EMBL" id="KAK7055079.1"/>
    </source>
</evidence>
<proteinExistence type="predicted"/>
<dbReference type="AlphaFoldDB" id="A0AAW0DQJ2"/>
<keyword evidence="2" id="KW-1185">Reference proteome</keyword>
<protein>
    <submittedName>
        <fullName evidence="1">Uncharacterized protein</fullName>
    </submittedName>
</protein>
<reference evidence="1 2" key="1">
    <citation type="journal article" date="2024" name="J Genomics">
        <title>Draft genome sequencing and assembly of Favolaschia claudopus CIRM-BRFM 2984 isolated from oak limbs.</title>
        <authorList>
            <person name="Navarro D."/>
            <person name="Drula E."/>
            <person name="Chaduli D."/>
            <person name="Cazenave R."/>
            <person name="Ahrendt S."/>
            <person name="Wang J."/>
            <person name="Lipzen A."/>
            <person name="Daum C."/>
            <person name="Barry K."/>
            <person name="Grigoriev I.V."/>
            <person name="Favel A."/>
            <person name="Rosso M.N."/>
            <person name="Martin F."/>
        </authorList>
    </citation>
    <scope>NUCLEOTIDE SEQUENCE [LARGE SCALE GENOMIC DNA]</scope>
    <source>
        <strain evidence="1 2">CIRM-BRFM 2984</strain>
    </source>
</reference>
<dbReference type="EMBL" id="JAWWNJ010000005">
    <property type="protein sequence ID" value="KAK7055079.1"/>
    <property type="molecule type" value="Genomic_DNA"/>
</dbReference>
<organism evidence="1 2">
    <name type="scientific">Favolaschia claudopus</name>
    <dbReference type="NCBI Taxonomy" id="2862362"/>
    <lineage>
        <taxon>Eukaryota</taxon>
        <taxon>Fungi</taxon>
        <taxon>Dikarya</taxon>
        <taxon>Basidiomycota</taxon>
        <taxon>Agaricomycotina</taxon>
        <taxon>Agaricomycetes</taxon>
        <taxon>Agaricomycetidae</taxon>
        <taxon>Agaricales</taxon>
        <taxon>Marasmiineae</taxon>
        <taxon>Mycenaceae</taxon>
        <taxon>Favolaschia</taxon>
    </lineage>
</organism>
<evidence type="ECO:0000313" key="2">
    <source>
        <dbReference type="Proteomes" id="UP001362999"/>
    </source>
</evidence>
<gene>
    <name evidence="1" type="ORF">R3P38DRAFT_2844990</name>
</gene>
<comment type="caution">
    <text evidence="1">The sequence shown here is derived from an EMBL/GenBank/DDBJ whole genome shotgun (WGS) entry which is preliminary data.</text>
</comment>
<dbReference type="Proteomes" id="UP001362999">
    <property type="component" value="Unassembled WGS sequence"/>
</dbReference>